<dbReference type="Pfam" id="PF14629">
    <property type="entry name" value="ORC4_C"/>
    <property type="match status" value="1"/>
</dbReference>
<keyword evidence="6 7" id="KW-0539">Nucleus</keyword>
<comment type="subcellular location">
    <subcellularLocation>
        <location evidence="1 7">Nucleus</location>
    </subcellularLocation>
</comment>
<keyword evidence="12" id="KW-1185">Reference proteome</keyword>
<sequence>MLDSSVIQIKLIRKYLKIKLLDDNVSFRGHALERSHVYDLMRKTIVQGESNSALVIGARGSGKTTLINSVLQQLSSEVDLESDAIVVRLSGLLHHDDKVALKAITAQMQLDNAVGERVFGSFAENLSFLISCLQSGADRRCKSMVFVLDEFDMFCHGVKTQTLLYNLFDITHQGQAPVCVIGLTCRLDVMELLEKRVKSRFSHRHINLYPVESNEIDPDVIEKSPLETFLNIFVQLLSMPLELSRTPQTPKKKGRKKSIAQMESLDSETEGFSVPKEVLDKCKVDPGQFSELDRGFLEDWNAHIIALSEDQNVVDVIEKFCYYTLNEQIFRDVLFQIVSKLCQTKPYIDASDIYTAIDNSVAPEHRVKLLQSLSILELSLVIAMKHGLDIFDGQPMNFEMVLHRYTKFANTNSSTQAVPRPVILKAFEHLQALEVIMPVKGTDSIYSGTETTASRVQKEYQFFMLAVPISDVDEAVKGFKALPTEISHWYSNSVF</sequence>
<protein>
    <recommendedName>
        <fullName evidence="3 7">Origin recognition complex subunit 4</fullName>
    </recommendedName>
</protein>
<keyword evidence="4 7" id="KW-0235">DNA replication</keyword>
<dbReference type="InterPro" id="IPR041664">
    <property type="entry name" value="AAA_16"/>
</dbReference>
<dbReference type="PANTHER" id="PTHR12087">
    <property type="entry name" value="ORIGIN RECOGNITION COMPLEX SUBUNIT 4"/>
    <property type="match status" value="1"/>
</dbReference>
<dbReference type="Proteomes" id="UP000823941">
    <property type="component" value="Chromosome 2"/>
</dbReference>
<dbReference type="PIRSF" id="PIRSF007858">
    <property type="entry name" value="ORC4"/>
    <property type="match status" value="1"/>
</dbReference>
<dbReference type="Gene3D" id="3.40.50.300">
    <property type="entry name" value="P-loop containing nucleotide triphosphate hydrolases"/>
    <property type="match status" value="1"/>
</dbReference>
<evidence type="ECO:0000259" key="9">
    <source>
        <dbReference type="Pfam" id="PF13191"/>
    </source>
</evidence>
<evidence type="ECO:0000256" key="6">
    <source>
        <dbReference type="ARBA" id="ARBA00023242"/>
    </source>
</evidence>
<proteinExistence type="inferred from homology"/>
<evidence type="ECO:0000313" key="11">
    <source>
        <dbReference type="EMBL" id="KAG7312793.1"/>
    </source>
</evidence>
<dbReference type="InterPro" id="IPR027417">
    <property type="entry name" value="P-loop_NTPase"/>
</dbReference>
<comment type="function">
    <text evidence="7">Component of the origin recognition complex (ORC) that binds origins of replication.</text>
</comment>
<comment type="caution">
    <text evidence="11">The sequence shown here is derived from an EMBL/GenBank/DDBJ whole genome shotgun (WGS) entry which is preliminary data.</text>
</comment>
<organism evidence="11 12">
    <name type="scientific">Plutella xylostella</name>
    <name type="common">Diamondback moth</name>
    <name type="synonym">Plutella maculipennis</name>
    <dbReference type="NCBI Taxonomy" id="51655"/>
    <lineage>
        <taxon>Eukaryota</taxon>
        <taxon>Metazoa</taxon>
        <taxon>Ecdysozoa</taxon>
        <taxon>Arthropoda</taxon>
        <taxon>Hexapoda</taxon>
        <taxon>Insecta</taxon>
        <taxon>Pterygota</taxon>
        <taxon>Neoptera</taxon>
        <taxon>Endopterygota</taxon>
        <taxon>Lepidoptera</taxon>
        <taxon>Glossata</taxon>
        <taxon>Ditrysia</taxon>
        <taxon>Yponomeutoidea</taxon>
        <taxon>Plutellidae</taxon>
        <taxon>Plutella</taxon>
    </lineage>
</organism>
<dbReference type="CDD" id="cd00009">
    <property type="entry name" value="AAA"/>
    <property type="match status" value="1"/>
</dbReference>
<name>A0ABQ7R6C9_PLUXY</name>
<evidence type="ECO:0000256" key="4">
    <source>
        <dbReference type="ARBA" id="ARBA00022705"/>
    </source>
</evidence>
<evidence type="ECO:0000313" key="12">
    <source>
        <dbReference type="Proteomes" id="UP000823941"/>
    </source>
</evidence>
<dbReference type="Pfam" id="PF13191">
    <property type="entry name" value="AAA_16"/>
    <property type="match status" value="1"/>
</dbReference>
<evidence type="ECO:0000256" key="7">
    <source>
        <dbReference type="PIRNR" id="PIRNR007858"/>
    </source>
</evidence>
<accession>A0ABQ7R6C9</accession>
<feature type="domain" description="Orc1-like AAA ATPase" evidence="9">
    <location>
        <begin position="32"/>
        <end position="181"/>
    </location>
</feature>
<dbReference type="InterPro" id="IPR032705">
    <property type="entry name" value="ORC4_C"/>
</dbReference>
<dbReference type="SUPFAM" id="SSF52540">
    <property type="entry name" value="P-loop containing nucleoside triphosphate hydrolases"/>
    <property type="match status" value="1"/>
</dbReference>
<dbReference type="PANTHER" id="PTHR12087:SF0">
    <property type="entry name" value="ORIGIN RECOGNITION COMPLEX SUBUNIT 4"/>
    <property type="match status" value="1"/>
</dbReference>
<dbReference type="EMBL" id="JAHIBW010000002">
    <property type="protein sequence ID" value="KAG7312793.1"/>
    <property type="molecule type" value="Genomic_DNA"/>
</dbReference>
<feature type="region of interest" description="Disordered" evidence="8">
    <location>
        <begin position="245"/>
        <end position="268"/>
    </location>
</feature>
<evidence type="ECO:0000259" key="10">
    <source>
        <dbReference type="Pfam" id="PF14629"/>
    </source>
</evidence>
<evidence type="ECO:0000256" key="8">
    <source>
        <dbReference type="SAM" id="MobiDB-lite"/>
    </source>
</evidence>
<evidence type="ECO:0000256" key="5">
    <source>
        <dbReference type="ARBA" id="ARBA00023125"/>
    </source>
</evidence>
<gene>
    <name evidence="11" type="ORF">JYU34_001176</name>
</gene>
<evidence type="ECO:0000256" key="3">
    <source>
        <dbReference type="ARBA" id="ARBA00019083"/>
    </source>
</evidence>
<feature type="domain" description="Origin recognition complex subunit 4 C-terminal" evidence="10">
    <location>
        <begin position="276"/>
        <end position="476"/>
    </location>
</feature>
<keyword evidence="5 7" id="KW-0238">DNA-binding</keyword>
<evidence type="ECO:0000256" key="1">
    <source>
        <dbReference type="ARBA" id="ARBA00004123"/>
    </source>
</evidence>
<reference evidence="11 12" key="1">
    <citation type="submission" date="2021-06" db="EMBL/GenBank/DDBJ databases">
        <title>A haploid diamondback moth (Plutella xylostella L.) genome assembly resolves 31 chromosomes and identifies a diamide resistance mutation.</title>
        <authorList>
            <person name="Ward C.M."/>
            <person name="Perry K.D."/>
            <person name="Baker G."/>
            <person name="Powis K."/>
            <person name="Heckel D.G."/>
            <person name="Baxter S.W."/>
        </authorList>
    </citation>
    <scope>NUCLEOTIDE SEQUENCE [LARGE SCALE GENOMIC DNA]</scope>
    <source>
        <strain evidence="11 12">LV</strain>
        <tissue evidence="11">Single pupa</tissue>
    </source>
</reference>
<evidence type="ECO:0000256" key="2">
    <source>
        <dbReference type="ARBA" id="ARBA00005334"/>
    </source>
</evidence>
<dbReference type="InterPro" id="IPR016527">
    <property type="entry name" value="ORC4"/>
</dbReference>
<comment type="similarity">
    <text evidence="2 7">Belongs to the ORC4 family.</text>
</comment>